<dbReference type="EMBL" id="PKTG01000025">
    <property type="protein sequence ID" value="PLX19548.1"/>
    <property type="molecule type" value="Genomic_DNA"/>
</dbReference>
<evidence type="ECO:0000313" key="8">
    <source>
        <dbReference type="Proteomes" id="UP000234857"/>
    </source>
</evidence>
<protein>
    <submittedName>
        <fullName evidence="7">Oligopeptide transporter, OPT family</fullName>
    </submittedName>
</protein>
<proteinExistence type="predicted"/>
<accession>A0A2N5ZLI0</accession>
<gene>
    <name evidence="7" type="ORF">C0601_01460</name>
</gene>
<evidence type="ECO:0000256" key="1">
    <source>
        <dbReference type="ARBA" id="ARBA00004141"/>
    </source>
</evidence>
<feature type="transmembrane region" description="Helical" evidence="6">
    <location>
        <begin position="559"/>
        <end position="582"/>
    </location>
</feature>
<name>A0A2N5ZLI0_MUIH1</name>
<feature type="transmembrane region" description="Helical" evidence="6">
    <location>
        <begin position="228"/>
        <end position="249"/>
    </location>
</feature>
<feature type="transmembrane region" description="Helical" evidence="6">
    <location>
        <begin position="21"/>
        <end position="41"/>
    </location>
</feature>
<evidence type="ECO:0000313" key="7">
    <source>
        <dbReference type="EMBL" id="PLX19548.1"/>
    </source>
</evidence>
<feature type="transmembrane region" description="Helical" evidence="6">
    <location>
        <begin position="498"/>
        <end position="518"/>
    </location>
</feature>
<keyword evidence="2" id="KW-0813">Transport</keyword>
<feature type="transmembrane region" description="Helical" evidence="6">
    <location>
        <begin position="326"/>
        <end position="344"/>
    </location>
</feature>
<dbReference type="PANTHER" id="PTHR31645:SF0">
    <property type="entry name" value="OLIGOPEPTIDE TRANSPORTER YGL114W-RELATED"/>
    <property type="match status" value="1"/>
</dbReference>
<dbReference type="NCBIfam" id="TIGR00733">
    <property type="entry name" value="OPT family oligopeptide transporter"/>
    <property type="match status" value="1"/>
</dbReference>
<feature type="transmembrane region" description="Helical" evidence="6">
    <location>
        <begin position="109"/>
        <end position="127"/>
    </location>
</feature>
<comment type="subcellular location">
    <subcellularLocation>
        <location evidence="1">Membrane</location>
        <topology evidence="1">Multi-pass membrane protein</topology>
    </subcellularLocation>
</comment>
<dbReference type="GO" id="GO:0035673">
    <property type="term" value="F:oligopeptide transmembrane transporter activity"/>
    <property type="evidence" value="ECO:0007669"/>
    <property type="project" value="InterPro"/>
</dbReference>
<evidence type="ECO:0000256" key="2">
    <source>
        <dbReference type="ARBA" id="ARBA00022448"/>
    </source>
</evidence>
<feature type="transmembrane region" description="Helical" evidence="6">
    <location>
        <begin position="86"/>
        <end position="103"/>
    </location>
</feature>
<feature type="transmembrane region" description="Helical" evidence="6">
    <location>
        <begin position="384"/>
        <end position="402"/>
    </location>
</feature>
<dbReference type="AlphaFoldDB" id="A0A2N5ZLI0"/>
<keyword evidence="4 6" id="KW-1133">Transmembrane helix</keyword>
<dbReference type="InterPro" id="IPR045035">
    <property type="entry name" value="YSL-like"/>
</dbReference>
<feature type="transmembrane region" description="Helical" evidence="6">
    <location>
        <begin position="47"/>
        <end position="65"/>
    </location>
</feature>
<keyword evidence="3 6" id="KW-0812">Transmembrane</keyword>
<comment type="caution">
    <text evidence="7">The sequence shown here is derived from an EMBL/GenBank/DDBJ whole genome shotgun (WGS) entry which is preliminary data.</text>
</comment>
<dbReference type="GO" id="GO:0016020">
    <property type="term" value="C:membrane"/>
    <property type="evidence" value="ECO:0007669"/>
    <property type="project" value="UniProtKB-SubCell"/>
</dbReference>
<evidence type="ECO:0000256" key="6">
    <source>
        <dbReference type="SAM" id="Phobius"/>
    </source>
</evidence>
<feature type="transmembrane region" description="Helical" evidence="6">
    <location>
        <begin position="408"/>
        <end position="426"/>
    </location>
</feature>
<keyword evidence="5 6" id="KW-0472">Membrane</keyword>
<dbReference type="InterPro" id="IPR004814">
    <property type="entry name" value="Oligopep_transpt"/>
</dbReference>
<reference evidence="7 8" key="1">
    <citation type="submission" date="2017-11" db="EMBL/GenBank/DDBJ databases">
        <title>Genome-resolved metagenomics identifies genetic mobility, metabolic interactions, and unexpected diversity in perchlorate-reducing communities.</title>
        <authorList>
            <person name="Barnum T.P."/>
            <person name="Figueroa I.A."/>
            <person name="Carlstrom C.I."/>
            <person name="Lucas L.N."/>
            <person name="Engelbrektson A.L."/>
            <person name="Coates J.D."/>
        </authorList>
    </citation>
    <scope>NUCLEOTIDE SEQUENCE [LARGE SCALE GENOMIC DNA]</scope>
    <source>
        <strain evidence="7">BM706</strain>
    </source>
</reference>
<evidence type="ECO:0000256" key="3">
    <source>
        <dbReference type="ARBA" id="ARBA00022692"/>
    </source>
</evidence>
<dbReference type="InterPro" id="IPR004813">
    <property type="entry name" value="OPT"/>
</dbReference>
<feature type="transmembrane region" description="Helical" evidence="6">
    <location>
        <begin position="603"/>
        <end position="620"/>
    </location>
</feature>
<sequence length="629" mass="67054">MKEFRHAVPDEANVAEFSFKAVGLGAILAVIFGMANAYLGLKVGMTVSASIPAAVVSMAVMRYLFKKATILENNMSQTVGSAGESLAAGVIFTIPAIFIWGVDPKLFEIFVMALLGGWMGIVFMIPLRRYLIVKEHDNLPYPEGTACAEVLAAGEEGGSKAKAVFIGGITGALYKFLMSGLRLWKGAPEKVIPGIKNGLLGLESSPSLLAVGYIIGPRIAAYMLGGGLLGWFVIIPLISIFGSALSSPIYPSQEMLIGDMGAWEIWDNYIRYIGAGAVAVGGFVSLIKSIPTIFESFKEGFGELLHSASKKKIVFKRTDYDIPIKYVLLMIICLAILTMGWFMYNGIEAPVLVTILVVIFSFFFVTVSSRIVGIVGSSSNPASGMTIATLLVASLILYLSGYSGHEGMMAAITIGAIVCIGICIAGDTSQDLKTGYLVGATPWKQQIGELIGVLASALAIGFTLYLLNESYGIGSKELAAPQANLMAMVIKGVMTNSLPWGLVFVGGFSALVIELFGINSLAFAVGLYLPLSLSTPIIIGGVIKMVVDKLNKKEDETGILMSSGLIAGEALMGVLIAVFVYFKWNTIIEMTSWENGPIGSSDLFALIPFVLVAALLFYISKIKKEEVKD</sequence>
<organism evidence="7 8">
    <name type="scientific">Muiribacterium halophilum</name>
    <dbReference type="NCBI Taxonomy" id="2053465"/>
    <lineage>
        <taxon>Bacteria</taxon>
        <taxon>Candidatus Muiribacteriota</taxon>
        <taxon>Candidatus Muiribacteriia</taxon>
        <taxon>Candidatus Muiribacteriales</taxon>
        <taxon>Candidatus Muiribacteriaceae</taxon>
        <taxon>Candidatus Muiribacterium</taxon>
    </lineage>
</organism>
<feature type="transmembrane region" description="Helical" evidence="6">
    <location>
        <begin position="350"/>
        <end position="372"/>
    </location>
</feature>
<dbReference type="PANTHER" id="PTHR31645">
    <property type="entry name" value="OLIGOPEPTIDE TRANSPORTER YGL114W-RELATED"/>
    <property type="match status" value="1"/>
</dbReference>
<dbReference type="NCBIfam" id="TIGR00728">
    <property type="entry name" value="OPT_sfam"/>
    <property type="match status" value="1"/>
</dbReference>
<dbReference type="Pfam" id="PF03169">
    <property type="entry name" value="OPT"/>
    <property type="match status" value="1"/>
</dbReference>
<dbReference type="Proteomes" id="UP000234857">
    <property type="component" value="Unassembled WGS sequence"/>
</dbReference>
<feature type="transmembrane region" description="Helical" evidence="6">
    <location>
        <begin position="447"/>
        <end position="467"/>
    </location>
</feature>
<evidence type="ECO:0000256" key="5">
    <source>
        <dbReference type="ARBA" id="ARBA00023136"/>
    </source>
</evidence>
<feature type="transmembrane region" description="Helical" evidence="6">
    <location>
        <begin position="525"/>
        <end position="547"/>
    </location>
</feature>
<evidence type="ECO:0000256" key="4">
    <source>
        <dbReference type="ARBA" id="ARBA00022989"/>
    </source>
</evidence>